<accession>B9SNL6</accession>
<dbReference type="Proteomes" id="UP000008311">
    <property type="component" value="Unassembled WGS sequence"/>
</dbReference>
<keyword evidence="1" id="KW-0472">Membrane</keyword>
<keyword evidence="1" id="KW-1133">Transmembrane helix</keyword>
<dbReference type="InParanoid" id="B9SNL6"/>
<evidence type="ECO:0000256" key="1">
    <source>
        <dbReference type="SAM" id="Phobius"/>
    </source>
</evidence>
<reference evidence="3" key="1">
    <citation type="journal article" date="2010" name="Nat. Biotechnol.">
        <title>Draft genome sequence of the oilseed species Ricinus communis.</title>
        <authorList>
            <person name="Chan A.P."/>
            <person name="Crabtree J."/>
            <person name="Zhao Q."/>
            <person name="Lorenzi H."/>
            <person name="Orvis J."/>
            <person name="Puiu D."/>
            <person name="Melake-Berhan A."/>
            <person name="Jones K.M."/>
            <person name="Redman J."/>
            <person name="Chen G."/>
            <person name="Cahoon E.B."/>
            <person name="Gedil M."/>
            <person name="Stanke M."/>
            <person name="Haas B.J."/>
            <person name="Wortman J.R."/>
            <person name="Fraser-Liggett C.M."/>
            <person name="Ravel J."/>
            <person name="Rabinowicz P.D."/>
        </authorList>
    </citation>
    <scope>NUCLEOTIDE SEQUENCE [LARGE SCALE GENOMIC DNA]</scope>
    <source>
        <strain evidence="3">cv. Hale</strain>
    </source>
</reference>
<name>B9SNL6_RICCO</name>
<evidence type="ECO:0000313" key="2">
    <source>
        <dbReference type="EMBL" id="EEF34805.1"/>
    </source>
</evidence>
<feature type="transmembrane region" description="Helical" evidence="1">
    <location>
        <begin position="99"/>
        <end position="121"/>
    </location>
</feature>
<proteinExistence type="predicted"/>
<dbReference type="AlphaFoldDB" id="B9SNL6"/>
<evidence type="ECO:0000313" key="3">
    <source>
        <dbReference type="Proteomes" id="UP000008311"/>
    </source>
</evidence>
<organism evidence="2 3">
    <name type="scientific">Ricinus communis</name>
    <name type="common">Castor bean</name>
    <dbReference type="NCBI Taxonomy" id="3988"/>
    <lineage>
        <taxon>Eukaryota</taxon>
        <taxon>Viridiplantae</taxon>
        <taxon>Streptophyta</taxon>
        <taxon>Embryophyta</taxon>
        <taxon>Tracheophyta</taxon>
        <taxon>Spermatophyta</taxon>
        <taxon>Magnoliopsida</taxon>
        <taxon>eudicotyledons</taxon>
        <taxon>Gunneridae</taxon>
        <taxon>Pentapetalae</taxon>
        <taxon>rosids</taxon>
        <taxon>fabids</taxon>
        <taxon>Malpighiales</taxon>
        <taxon>Euphorbiaceae</taxon>
        <taxon>Acalyphoideae</taxon>
        <taxon>Acalypheae</taxon>
        <taxon>Ricinus</taxon>
    </lineage>
</organism>
<keyword evidence="1" id="KW-0812">Transmembrane</keyword>
<sequence>MVWVDKELIVWLELASADGKIIDAAVHVEATLAISVIHYEATNGIVEADDGAIVGAIKDDEVTIVFKEDENLEKSSNEDLRLIDGKIHGEFRGVREIQILILLRSFFNVGINLFCSISFFIKEVRESFRRKIFMLDSNVVFIHGKRKNTIL</sequence>
<dbReference type="EMBL" id="EQ974047">
    <property type="protein sequence ID" value="EEF34805.1"/>
    <property type="molecule type" value="Genomic_DNA"/>
</dbReference>
<gene>
    <name evidence="2" type="ORF">RCOM_0766280</name>
</gene>
<protein>
    <submittedName>
        <fullName evidence="2">Uncharacterized protein</fullName>
    </submittedName>
</protein>
<keyword evidence="3" id="KW-1185">Reference proteome</keyword>